<sequence length="73" mass="8597">LYRAKEVSNLLFIQCGKLVDTQITVLEREAKLFSKHGILFKIVLSIIKVLKKFKYGINNKFWFTSTVEQQIDY</sequence>
<dbReference type="RefSeq" id="WP_238120368.1">
    <property type="nucleotide sequence ID" value="NZ_JAHBAJ020000023.1"/>
</dbReference>
<evidence type="ECO:0000313" key="2">
    <source>
        <dbReference type="Proteomes" id="UP001196848"/>
    </source>
</evidence>
<comment type="caution">
    <text evidence="1">The sequence shown here is derived from an EMBL/GenBank/DDBJ whole genome shotgun (WGS) entry which is preliminary data.</text>
</comment>
<protein>
    <submittedName>
        <fullName evidence="1">Uncharacterized protein</fullName>
    </submittedName>
</protein>
<feature type="non-terminal residue" evidence="1">
    <location>
        <position position="1"/>
    </location>
</feature>
<reference evidence="1" key="1">
    <citation type="submission" date="2022-02" db="EMBL/GenBank/DDBJ databases">
        <title>Draft genome sequence of Candidatus Phytoplasma australasia strain SS02 associated with sesame phyllody disease.</title>
        <authorList>
            <person name="Ranebennur H."/>
            <person name="Kirdat K."/>
            <person name="Tiwarekar B."/>
            <person name="Rawat K."/>
            <person name="Chelam C."/>
            <person name="Solanke A."/>
            <person name="Yadav R."/>
            <person name="Singh K."/>
            <person name="Yadav A."/>
            <person name="Rao G.P."/>
        </authorList>
    </citation>
    <scope>NUCLEOTIDE SEQUENCE [LARGE SCALE GENOMIC DNA]</scope>
    <source>
        <strain evidence="1">SS02</strain>
    </source>
</reference>
<dbReference type="Proteomes" id="UP001196848">
    <property type="component" value="Unassembled WGS sequence"/>
</dbReference>
<name>A0ABS9M3S0_9MOLU</name>
<evidence type="ECO:0000313" key="1">
    <source>
        <dbReference type="EMBL" id="MCG3566921.1"/>
    </source>
</evidence>
<gene>
    <name evidence="1" type="ORF">KHD59_002290</name>
</gene>
<keyword evidence="2" id="KW-1185">Reference proteome</keyword>
<accession>A0ABS9M3S0</accession>
<dbReference type="EMBL" id="JAHBAJ020000023">
    <property type="protein sequence ID" value="MCG3566921.1"/>
    <property type="molecule type" value="Genomic_DNA"/>
</dbReference>
<organism evidence="1 2">
    <name type="scientific">Sesame phyllody phytoplasma</name>
    <dbReference type="NCBI Taxonomy" id="420408"/>
    <lineage>
        <taxon>Bacteria</taxon>
        <taxon>Bacillati</taxon>
        <taxon>Mycoplasmatota</taxon>
        <taxon>Mollicutes</taxon>
        <taxon>Acholeplasmatales</taxon>
        <taxon>Acholeplasmataceae</taxon>
        <taxon>Candidatus Phytoplasma</taxon>
        <taxon>16SrII (Peanut WB group)</taxon>
    </lineage>
</organism>
<proteinExistence type="predicted"/>